<dbReference type="EMBL" id="CH477659">
    <property type="protein sequence ID" value="EJY57870.1"/>
    <property type="molecule type" value="Genomic_DNA"/>
</dbReference>
<keyword evidence="1" id="KW-0812">Transmembrane</keyword>
<name>J9HZF7_AEDAE</name>
<gene>
    <name evidence="2" type="ORF">AaeL_AAEL017522</name>
</gene>
<dbReference type="AlphaFoldDB" id="J9HZF7"/>
<keyword evidence="1" id="KW-1133">Transmembrane helix</keyword>
<reference evidence="2" key="3">
    <citation type="submission" date="2012-09" db="EMBL/GenBank/DDBJ databases">
        <authorList>
            <consortium name="VectorBase"/>
        </authorList>
    </citation>
    <scope>NUCLEOTIDE SEQUENCE</scope>
    <source>
        <strain evidence="2">Liverpool</strain>
    </source>
</reference>
<evidence type="ECO:0000256" key="1">
    <source>
        <dbReference type="SAM" id="Phobius"/>
    </source>
</evidence>
<proteinExistence type="predicted"/>
<evidence type="ECO:0000313" key="3">
    <source>
        <dbReference type="Proteomes" id="UP000682892"/>
    </source>
</evidence>
<dbReference type="PaxDb" id="7159-AAEL017522-PA"/>
<feature type="transmembrane region" description="Helical" evidence="1">
    <location>
        <begin position="20"/>
        <end position="44"/>
    </location>
</feature>
<sequence length="73" mass="8695">MLPPKELFDSLATLRMLPLLLGFRFICGCARDWVLFFGIIWICWLRSASLFNDDIDIVPEELSIRRLRPDPWW</sequence>
<reference evidence="2" key="1">
    <citation type="submission" date="2005-10" db="EMBL/GenBank/DDBJ databases">
        <authorList>
            <person name="Loftus B.J."/>
            <person name="Nene V.M."/>
            <person name="Hannick L.I."/>
            <person name="Bidwell S."/>
            <person name="Haas B."/>
            <person name="Amedeo P."/>
            <person name="Orvis J."/>
            <person name="Wortman J.R."/>
            <person name="White O.R."/>
            <person name="Salzberg S."/>
            <person name="Shumway M."/>
            <person name="Koo H."/>
            <person name="Zhao Y."/>
            <person name="Holmes M."/>
            <person name="Miller J."/>
            <person name="Schatz M."/>
            <person name="Pop M."/>
            <person name="Pai G."/>
            <person name="Utterback T."/>
            <person name="Rogers Y.-H."/>
            <person name="Kravitz S."/>
            <person name="Fraser C.M."/>
        </authorList>
    </citation>
    <scope>NUCLEOTIDE SEQUENCE</scope>
    <source>
        <strain evidence="2">Liverpool</strain>
    </source>
</reference>
<reference evidence="2" key="2">
    <citation type="journal article" date="2007" name="Science">
        <title>Genome sequence of Aedes aegypti, a major arbovirus vector.</title>
        <authorList>
            <person name="Nene V."/>
            <person name="Wortman J.R."/>
            <person name="Lawson D."/>
            <person name="Haas B."/>
            <person name="Kodira C."/>
            <person name="Tu Z.J."/>
            <person name="Loftus B."/>
            <person name="Xi Z."/>
            <person name="Megy K."/>
            <person name="Grabherr M."/>
            <person name="Ren Q."/>
            <person name="Zdobnov E.M."/>
            <person name="Lobo N.F."/>
            <person name="Campbell K.S."/>
            <person name="Brown S.E."/>
            <person name="Bonaldo M.F."/>
            <person name="Zhu J."/>
            <person name="Sinkins S.P."/>
            <person name="Hogenkamp D.G."/>
            <person name="Amedeo P."/>
            <person name="Arensburger P."/>
            <person name="Atkinson P.W."/>
            <person name="Bidwell S."/>
            <person name="Biedler J."/>
            <person name="Birney E."/>
            <person name="Bruggner R.V."/>
            <person name="Costas J."/>
            <person name="Coy M.R."/>
            <person name="Crabtree J."/>
            <person name="Crawford M."/>
            <person name="Debruyn B."/>
            <person name="Decaprio D."/>
            <person name="Eiglmeier K."/>
            <person name="Eisenstadt E."/>
            <person name="El-Dorry H."/>
            <person name="Gelbart W.M."/>
            <person name="Gomes S.L."/>
            <person name="Hammond M."/>
            <person name="Hannick L.I."/>
            <person name="Hogan J.R."/>
            <person name="Holmes M.H."/>
            <person name="Jaffe D."/>
            <person name="Johnston J.S."/>
            <person name="Kennedy R.C."/>
            <person name="Koo H."/>
            <person name="Kravitz S."/>
            <person name="Kriventseva E.V."/>
            <person name="Kulp D."/>
            <person name="Labutti K."/>
            <person name="Lee E."/>
            <person name="Li S."/>
            <person name="Lovin D.D."/>
            <person name="Mao C."/>
            <person name="Mauceli E."/>
            <person name="Menck C.F."/>
            <person name="Miller J.R."/>
            <person name="Montgomery P."/>
            <person name="Mori A."/>
            <person name="Nascimento A.L."/>
            <person name="Naveira H.F."/>
            <person name="Nusbaum C."/>
            <person name="O'leary S."/>
            <person name="Orvis J."/>
            <person name="Pertea M."/>
            <person name="Quesneville H."/>
            <person name="Reidenbach K.R."/>
            <person name="Rogers Y.H."/>
            <person name="Roth C.W."/>
            <person name="Schneider J.R."/>
            <person name="Schatz M."/>
            <person name="Shumway M."/>
            <person name="Stanke M."/>
            <person name="Stinson E.O."/>
            <person name="Tubio J.M."/>
            <person name="Vanzee J.P."/>
            <person name="Verjovski-Almeida S."/>
            <person name="Werner D."/>
            <person name="White O."/>
            <person name="Wyder S."/>
            <person name="Zeng Q."/>
            <person name="Zhao Q."/>
            <person name="Zhao Y."/>
            <person name="Hill C.A."/>
            <person name="Raikhel A.S."/>
            <person name="Soares M.B."/>
            <person name="Knudson D.L."/>
            <person name="Lee N.H."/>
            <person name="Galagan J."/>
            <person name="Salzberg S.L."/>
            <person name="Paulsen I.T."/>
            <person name="Dimopoulos G."/>
            <person name="Collins F.H."/>
            <person name="Birren B."/>
            <person name="Fraser-Liggett C.M."/>
            <person name="Severson D.W."/>
        </authorList>
    </citation>
    <scope>NUCLEOTIDE SEQUENCE [LARGE SCALE GENOMIC DNA]</scope>
    <source>
        <strain evidence="2">Liverpool</strain>
    </source>
</reference>
<evidence type="ECO:0000313" key="2">
    <source>
        <dbReference type="EMBL" id="EJY57870.1"/>
    </source>
</evidence>
<protein>
    <submittedName>
        <fullName evidence="2">AAEL017522-PA</fullName>
    </submittedName>
</protein>
<keyword evidence="1" id="KW-0472">Membrane</keyword>
<organism evidence="2 3">
    <name type="scientific">Aedes aegypti</name>
    <name type="common">Yellowfever mosquito</name>
    <name type="synonym">Culex aegypti</name>
    <dbReference type="NCBI Taxonomy" id="7159"/>
    <lineage>
        <taxon>Eukaryota</taxon>
        <taxon>Metazoa</taxon>
        <taxon>Ecdysozoa</taxon>
        <taxon>Arthropoda</taxon>
        <taxon>Hexapoda</taxon>
        <taxon>Insecta</taxon>
        <taxon>Pterygota</taxon>
        <taxon>Neoptera</taxon>
        <taxon>Endopterygota</taxon>
        <taxon>Diptera</taxon>
        <taxon>Nematocera</taxon>
        <taxon>Culicoidea</taxon>
        <taxon>Culicidae</taxon>
        <taxon>Culicinae</taxon>
        <taxon>Aedini</taxon>
        <taxon>Aedes</taxon>
        <taxon>Stegomyia</taxon>
    </lineage>
</organism>
<dbReference type="Proteomes" id="UP000682892">
    <property type="component" value="Unassembled WGS sequence"/>
</dbReference>
<dbReference type="HOGENOM" id="CLU_2706775_0_0_1"/>
<accession>J9HZF7</accession>